<reference evidence="2 3" key="1">
    <citation type="journal article" date="2018" name="BMC Genomics">
        <title>Comparative genome analyses reveal sequence features reflecting distinct modes of host-adaptation between dicot and monocot powdery mildew.</title>
        <authorList>
            <person name="Wu Y."/>
            <person name="Ma X."/>
            <person name="Pan Z."/>
            <person name="Kale S.D."/>
            <person name="Song Y."/>
            <person name="King H."/>
            <person name="Zhang Q."/>
            <person name="Presley C."/>
            <person name="Deng X."/>
            <person name="Wei C.I."/>
            <person name="Xiao S."/>
        </authorList>
    </citation>
    <scope>NUCLEOTIDE SEQUENCE [LARGE SCALE GENOMIC DNA]</scope>
    <source>
        <strain evidence="2">UCSC1</strain>
    </source>
</reference>
<name>A0A420IW10_9PEZI</name>
<sequence>MTILTFLTLGRSSMLSVATQNLHCTERCLGSLIFLRERHRGNFCLQDLKIAYFHHYQFNVDNEEDHSNILVLITRSRPFTSSPFLPVFELCYIDSD</sequence>
<gene>
    <name evidence="2" type="ORF">GcC1_c16670o2</name>
</gene>
<dbReference type="AlphaFoldDB" id="A0A420IW10"/>
<evidence type="ECO:0008006" key="4">
    <source>
        <dbReference type="Google" id="ProtNLM"/>
    </source>
</evidence>
<dbReference type="Proteomes" id="UP000285405">
    <property type="component" value="Unassembled WGS sequence"/>
</dbReference>
<dbReference type="EMBL" id="MCBR01005317">
    <property type="protein sequence ID" value="RKF78725.1"/>
    <property type="molecule type" value="Genomic_DNA"/>
</dbReference>
<evidence type="ECO:0000313" key="3">
    <source>
        <dbReference type="Proteomes" id="UP000285405"/>
    </source>
</evidence>
<proteinExistence type="predicted"/>
<evidence type="ECO:0000256" key="1">
    <source>
        <dbReference type="SAM" id="SignalP"/>
    </source>
</evidence>
<comment type="caution">
    <text evidence="2">The sequence shown here is derived from an EMBL/GenBank/DDBJ whole genome shotgun (WGS) entry which is preliminary data.</text>
</comment>
<feature type="chain" id="PRO_5019077965" description="Secreted protein" evidence="1">
    <location>
        <begin position="19"/>
        <end position="96"/>
    </location>
</feature>
<accession>A0A420IW10</accession>
<feature type="signal peptide" evidence="1">
    <location>
        <begin position="1"/>
        <end position="18"/>
    </location>
</feature>
<evidence type="ECO:0000313" key="2">
    <source>
        <dbReference type="EMBL" id="RKF78725.1"/>
    </source>
</evidence>
<protein>
    <recommendedName>
        <fullName evidence="4">Secreted protein</fullName>
    </recommendedName>
</protein>
<organism evidence="2 3">
    <name type="scientific">Golovinomyces cichoracearum</name>
    <dbReference type="NCBI Taxonomy" id="62708"/>
    <lineage>
        <taxon>Eukaryota</taxon>
        <taxon>Fungi</taxon>
        <taxon>Dikarya</taxon>
        <taxon>Ascomycota</taxon>
        <taxon>Pezizomycotina</taxon>
        <taxon>Leotiomycetes</taxon>
        <taxon>Erysiphales</taxon>
        <taxon>Erysiphaceae</taxon>
        <taxon>Golovinomyces</taxon>
    </lineage>
</organism>
<keyword evidence="1" id="KW-0732">Signal</keyword>